<dbReference type="STRING" id="1121919.SAMN02745975_02305"/>
<dbReference type="Proteomes" id="UP000184536">
    <property type="component" value="Unassembled WGS sequence"/>
</dbReference>
<keyword evidence="2" id="KW-1185">Reference proteome</keyword>
<dbReference type="InterPro" id="IPR016155">
    <property type="entry name" value="Mopterin_synth/thiamin_S_b"/>
</dbReference>
<sequence>MIKVNGRDSDWEENLTVEKLLQIKKYSYPKIIVKINGQLIDREHYTSTPIHDGDDVKVIHLLAGG</sequence>
<dbReference type="PANTHER" id="PTHR34472:SF1">
    <property type="entry name" value="SULFUR CARRIER PROTEIN THIS"/>
    <property type="match status" value="1"/>
</dbReference>
<dbReference type="NCBIfam" id="TIGR01683">
    <property type="entry name" value="thiS"/>
    <property type="match status" value="1"/>
</dbReference>
<dbReference type="Gene3D" id="3.10.20.30">
    <property type="match status" value="1"/>
</dbReference>
<dbReference type="CDD" id="cd00565">
    <property type="entry name" value="Ubl_ThiS"/>
    <property type="match status" value="1"/>
</dbReference>
<dbReference type="InterPro" id="IPR012675">
    <property type="entry name" value="Beta-grasp_dom_sf"/>
</dbReference>
<dbReference type="Pfam" id="PF02597">
    <property type="entry name" value="ThiS"/>
    <property type="match status" value="1"/>
</dbReference>
<organism evidence="1 2">
    <name type="scientific">Geosporobacter subterraneus DSM 17957</name>
    <dbReference type="NCBI Taxonomy" id="1121919"/>
    <lineage>
        <taxon>Bacteria</taxon>
        <taxon>Bacillati</taxon>
        <taxon>Bacillota</taxon>
        <taxon>Clostridia</taxon>
        <taxon>Peptostreptococcales</taxon>
        <taxon>Thermotaleaceae</taxon>
        <taxon>Geosporobacter</taxon>
    </lineage>
</organism>
<dbReference type="SUPFAM" id="SSF54285">
    <property type="entry name" value="MoaD/ThiS"/>
    <property type="match status" value="1"/>
</dbReference>
<reference evidence="2" key="1">
    <citation type="submission" date="2016-11" db="EMBL/GenBank/DDBJ databases">
        <authorList>
            <person name="Varghese N."/>
            <person name="Submissions S."/>
        </authorList>
    </citation>
    <scope>NUCLEOTIDE SEQUENCE [LARGE SCALE GENOMIC DNA]</scope>
    <source>
        <strain evidence="2">DSM 17957</strain>
    </source>
</reference>
<protein>
    <submittedName>
        <fullName evidence="1">Sulfur carrier protein</fullName>
    </submittedName>
</protein>
<dbReference type="InterPro" id="IPR003749">
    <property type="entry name" value="ThiS/MoaD-like"/>
</dbReference>
<dbReference type="AlphaFoldDB" id="A0A1M6K4E8"/>
<dbReference type="PANTHER" id="PTHR34472">
    <property type="entry name" value="SULFUR CARRIER PROTEIN THIS"/>
    <property type="match status" value="1"/>
</dbReference>
<evidence type="ECO:0000313" key="2">
    <source>
        <dbReference type="Proteomes" id="UP000184536"/>
    </source>
</evidence>
<proteinExistence type="predicted"/>
<evidence type="ECO:0000313" key="1">
    <source>
        <dbReference type="EMBL" id="SHJ53786.1"/>
    </source>
</evidence>
<accession>A0A1M6K4E8</accession>
<name>A0A1M6K4E8_9FIRM</name>
<dbReference type="InterPro" id="IPR010035">
    <property type="entry name" value="Thi_S"/>
</dbReference>
<dbReference type="OrthoDB" id="9798559at2"/>
<dbReference type="EMBL" id="FQZV01000029">
    <property type="protein sequence ID" value="SHJ53786.1"/>
    <property type="molecule type" value="Genomic_DNA"/>
</dbReference>
<gene>
    <name evidence="1" type="ORF">SAMN02745975_02305</name>
</gene>